<dbReference type="SUPFAM" id="SSF52313">
    <property type="entry name" value="Ribosomal protein S2"/>
    <property type="match status" value="1"/>
</dbReference>
<dbReference type="Pfam" id="PF00318">
    <property type="entry name" value="Ribosomal_S2"/>
    <property type="match status" value="1"/>
</dbReference>
<dbReference type="EMBL" id="VBOS01000460">
    <property type="protein sequence ID" value="TMQ49035.1"/>
    <property type="molecule type" value="Genomic_DNA"/>
</dbReference>
<proteinExistence type="inferred from homology"/>
<evidence type="ECO:0000256" key="2">
    <source>
        <dbReference type="ARBA" id="ARBA00022980"/>
    </source>
</evidence>
<evidence type="ECO:0000256" key="7">
    <source>
        <dbReference type="SAM" id="MobiDB-lite"/>
    </source>
</evidence>
<keyword evidence="2 5" id="KW-0689">Ribosomal protein</keyword>
<dbReference type="PANTHER" id="PTHR12534">
    <property type="entry name" value="30S RIBOSOMAL PROTEIN S2 PROKARYOTIC AND ORGANELLAR"/>
    <property type="match status" value="1"/>
</dbReference>
<evidence type="ECO:0000256" key="5">
    <source>
        <dbReference type="HAMAP-Rule" id="MF_00291"/>
    </source>
</evidence>
<dbReference type="InterPro" id="IPR023591">
    <property type="entry name" value="Ribosomal_uS2_flav_dom_sf"/>
</dbReference>
<keyword evidence="3 5" id="KW-0687">Ribonucleoprotein</keyword>
<dbReference type="PROSITE" id="PS00963">
    <property type="entry name" value="RIBOSOMAL_S2_2"/>
    <property type="match status" value="1"/>
</dbReference>
<dbReference type="NCBIfam" id="TIGR01011">
    <property type="entry name" value="rpsB_bact"/>
    <property type="match status" value="1"/>
</dbReference>
<accession>A0A538SCD4</accession>
<dbReference type="Gene3D" id="3.40.50.10490">
    <property type="entry name" value="Glucose-6-phosphate isomerase like protein, domain 1"/>
    <property type="match status" value="1"/>
</dbReference>
<dbReference type="PRINTS" id="PR00395">
    <property type="entry name" value="RIBOSOMALS2"/>
</dbReference>
<dbReference type="Gene3D" id="1.10.287.610">
    <property type="entry name" value="Helix hairpin bin"/>
    <property type="match status" value="1"/>
</dbReference>
<dbReference type="InterPro" id="IPR005706">
    <property type="entry name" value="Ribosomal_uS2_bac/mit/plastid"/>
</dbReference>
<feature type="region of interest" description="Disordered" evidence="7">
    <location>
        <begin position="236"/>
        <end position="260"/>
    </location>
</feature>
<evidence type="ECO:0000313" key="8">
    <source>
        <dbReference type="EMBL" id="TMQ49035.1"/>
    </source>
</evidence>
<dbReference type="InterPro" id="IPR001865">
    <property type="entry name" value="Ribosomal_uS2"/>
</dbReference>
<organism evidence="8 9">
    <name type="scientific">Eiseniibacteriota bacterium</name>
    <dbReference type="NCBI Taxonomy" id="2212470"/>
    <lineage>
        <taxon>Bacteria</taxon>
        <taxon>Candidatus Eiseniibacteriota</taxon>
    </lineage>
</organism>
<comment type="caution">
    <text evidence="8">The sequence shown here is derived from an EMBL/GenBank/DDBJ whole genome shotgun (WGS) entry which is preliminary data.</text>
</comment>
<gene>
    <name evidence="5 8" type="primary">rpsB</name>
    <name evidence="8" type="ORF">E6K72_12585</name>
</gene>
<evidence type="ECO:0000256" key="3">
    <source>
        <dbReference type="ARBA" id="ARBA00023274"/>
    </source>
</evidence>
<dbReference type="Proteomes" id="UP000317716">
    <property type="component" value="Unassembled WGS sequence"/>
</dbReference>
<dbReference type="AlphaFoldDB" id="A0A538SCD4"/>
<reference evidence="8 9" key="1">
    <citation type="journal article" date="2019" name="Nat. Microbiol.">
        <title>Mediterranean grassland soil C-N compound turnover is dependent on rainfall and depth, and is mediated by genomically divergent microorganisms.</title>
        <authorList>
            <person name="Diamond S."/>
            <person name="Andeer P.F."/>
            <person name="Li Z."/>
            <person name="Crits-Christoph A."/>
            <person name="Burstein D."/>
            <person name="Anantharaman K."/>
            <person name="Lane K.R."/>
            <person name="Thomas B.C."/>
            <person name="Pan C."/>
            <person name="Northen T.R."/>
            <person name="Banfield J.F."/>
        </authorList>
    </citation>
    <scope>NUCLEOTIDE SEQUENCE [LARGE SCALE GENOMIC DNA]</scope>
    <source>
        <strain evidence="8">WS_2</strain>
    </source>
</reference>
<dbReference type="PROSITE" id="PS00962">
    <property type="entry name" value="RIBOSOMAL_S2_1"/>
    <property type="match status" value="1"/>
</dbReference>
<dbReference type="HAMAP" id="MF_00291_B">
    <property type="entry name" value="Ribosomal_uS2_B"/>
    <property type="match status" value="1"/>
</dbReference>
<dbReference type="PANTHER" id="PTHR12534:SF0">
    <property type="entry name" value="SMALL RIBOSOMAL SUBUNIT PROTEIN US2M"/>
    <property type="match status" value="1"/>
</dbReference>
<dbReference type="GO" id="GO:0006412">
    <property type="term" value="P:translation"/>
    <property type="evidence" value="ECO:0007669"/>
    <property type="project" value="UniProtKB-UniRule"/>
</dbReference>
<comment type="similarity">
    <text evidence="1 5 6">Belongs to the universal ribosomal protein uS2 family.</text>
</comment>
<evidence type="ECO:0000256" key="4">
    <source>
        <dbReference type="ARBA" id="ARBA00035256"/>
    </source>
</evidence>
<evidence type="ECO:0000256" key="1">
    <source>
        <dbReference type="ARBA" id="ARBA00006242"/>
    </source>
</evidence>
<dbReference type="GO" id="GO:0022627">
    <property type="term" value="C:cytosolic small ribosomal subunit"/>
    <property type="evidence" value="ECO:0007669"/>
    <property type="project" value="TreeGrafter"/>
</dbReference>
<dbReference type="FunFam" id="1.10.287.610:FF:000001">
    <property type="entry name" value="30S ribosomal protein S2"/>
    <property type="match status" value="1"/>
</dbReference>
<dbReference type="GO" id="GO:0003735">
    <property type="term" value="F:structural constituent of ribosome"/>
    <property type="evidence" value="ECO:0007669"/>
    <property type="project" value="InterPro"/>
</dbReference>
<name>A0A538SCD4_UNCEI</name>
<protein>
    <recommendedName>
        <fullName evidence="4 5">Small ribosomal subunit protein uS2</fullName>
    </recommendedName>
</protein>
<dbReference type="InterPro" id="IPR018130">
    <property type="entry name" value="Ribosomal_uS2_CS"/>
</dbReference>
<evidence type="ECO:0000313" key="9">
    <source>
        <dbReference type="Proteomes" id="UP000317716"/>
    </source>
</evidence>
<evidence type="ECO:0000256" key="6">
    <source>
        <dbReference type="RuleBase" id="RU003631"/>
    </source>
</evidence>
<sequence>MAEITMKDLLEAGVHFGHQTRRWNPQMKKFIFMERNGIYIIDLQRTLKCVEEARSAVERVVRAGGHVLFVGTKKQAKPIVVEEAARCGQFYVTERWLGGMLTNFKTIRTSIKRLHDLDRMATDGTFEKLSKKEVSRLTRERERLQFVFAGIKEMPGPPSLVFVVDTKKEEIAVAEAARLGIPIVGVVDTNCDPRPVMFPVPGNDDAIRSIRLFTAMIADTVLESKAYALEGGDEQTVSYGGEESEAEAVAVAQPTHSGTA</sequence>
<dbReference type="CDD" id="cd01425">
    <property type="entry name" value="RPS2"/>
    <property type="match status" value="1"/>
</dbReference>